<evidence type="ECO:0000256" key="2">
    <source>
        <dbReference type="ARBA" id="ARBA00022741"/>
    </source>
</evidence>
<keyword evidence="3" id="KW-0067">ATP-binding</keyword>
<feature type="signal peptide" evidence="4">
    <location>
        <begin position="1"/>
        <end position="18"/>
    </location>
</feature>
<dbReference type="PROSITE" id="PS00297">
    <property type="entry name" value="HSP70_1"/>
    <property type="match status" value="1"/>
</dbReference>
<dbReference type="InterPro" id="IPR043129">
    <property type="entry name" value="ATPase_NBD"/>
</dbReference>
<dbReference type="Gene3D" id="3.30.420.40">
    <property type="match status" value="1"/>
</dbReference>
<dbReference type="Proteomes" id="UP000663891">
    <property type="component" value="Unassembled WGS sequence"/>
</dbReference>
<dbReference type="OrthoDB" id="2401965at2759"/>
<sequence length="69" mass="7774">MFKFISLIVIILIVITFAQEDICRNKDSVTFIAIDLGTSYSRVGIFKNGRVEIIPNDQGSRMTPSYVAF</sequence>
<keyword evidence="2" id="KW-0547">Nucleotide-binding</keyword>
<dbReference type="SUPFAM" id="SSF53067">
    <property type="entry name" value="Actin-like ATPase domain"/>
    <property type="match status" value="1"/>
</dbReference>
<protein>
    <submittedName>
        <fullName evidence="6">Uncharacterized protein</fullName>
    </submittedName>
</protein>
<evidence type="ECO:0000256" key="3">
    <source>
        <dbReference type="ARBA" id="ARBA00022840"/>
    </source>
</evidence>
<dbReference type="Pfam" id="PF00012">
    <property type="entry name" value="HSP70"/>
    <property type="match status" value="1"/>
</dbReference>
<dbReference type="EMBL" id="CAJNON010001850">
    <property type="protein sequence ID" value="CAF1488655.1"/>
    <property type="molecule type" value="Genomic_DNA"/>
</dbReference>
<comment type="caution">
    <text evidence="6">The sequence shown here is derived from an EMBL/GenBank/DDBJ whole genome shotgun (WGS) entry which is preliminary data.</text>
</comment>
<name>A0A820S5M4_9BILA</name>
<dbReference type="InterPro" id="IPR018181">
    <property type="entry name" value="Heat_shock_70_CS"/>
</dbReference>
<comment type="similarity">
    <text evidence="1">Belongs to the heat shock protein 70 family.</text>
</comment>
<dbReference type="FunFam" id="3.30.420.40:FF:000028">
    <property type="entry name" value="heat shock 70 kDa protein-like"/>
    <property type="match status" value="1"/>
</dbReference>
<feature type="chain" id="PRO_5036416486" evidence="4">
    <location>
        <begin position="19"/>
        <end position="69"/>
    </location>
</feature>
<dbReference type="AlphaFoldDB" id="A0A820S5M4"/>
<reference evidence="6" key="1">
    <citation type="submission" date="2021-02" db="EMBL/GenBank/DDBJ databases">
        <authorList>
            <person name="Nowell W R."/>
        </authorList>
    </citation>
    <scope>NUCLEOTIDE SEQUENCE</scope>
</reference>
<dbReference type="PRINTS" id="PR00301">
    <property type="entry name" value="HEATSHOCK70"/>
</dbReference>
<evidence type="ECO:0000313" key="6">
    <source>
        <dbReference type="EMBL" id="CAF4450483.1"/>
    </source>
</evidence>
<accession>A0A820S5M4</accession>
<gene>
    <name evidence="6" type="ORF">OKA104_LOCUS54134</name>
    <name evidence="5" type="ORF">VCS650_LOCUS41575</name>
</gene>
<organism evidence="6 7">
    <name type="scientific">Adineta steineri</name>
    <dbReference type="NCBI Taxonomy" id="433720"/>
    <lineage>
        <taxon>Eukaryota</taxon>
        <taxon>Metazoa</taxon>
        <taxon>Spiralia</taxon>
        <taxon>Gnathifera</taxon>
        <taxon>Rotifera</taxon>
        <taxon>Eurotatoria</taxon>
        <taxon>Bdelloidea</taxon>
        <taxon>Adinetida</taxon>
        <taxon>Adinetidae</taxon>
        <taxon>Adineta</taxon>
    </lineage>
</organism>
<dbReference type="EMBL" id="CAJOAY010035284">
    <property type="protein sequence ID" value="CAF4450483.1"/>
    <property type="molecule type" value="Genomic_DNA"/>
</dbReference>
<proteinExistence type="inferred from homology"/>
<evidence type="ECO:0000313" key="5">
    <source>
        <dbReference type="EMBL" id="CAF1488655.1"/>
    </source>
</evidence>
<dbReference type="GO" id="GO:0005524">
    <property type="term" value="F:ATP binding"/>
    <property type="evidence" value="ECO:0007669"/>
    <property type="project" value="UniProtKB-KW"/>
</dbReference>
<dbReference type="Proteomes" id="UP000663881">
    <property type="component" value="Unassembled WGS sequence"/>
</dbReference>
<evidence type="ECO:0000256" key="4">
    <source>
        <dbReference type="SAM" id="SignalP"/>
    </source>
</evidence>
<evidence type="ECO:0000313" key="7">
    <source>
        <dbReference type="Proteomes" id="UP000663881"/>
    </source>
</evidence>
<dbReference type="InterPro" id="IPR013126">
    <property type="entry name" value="Hsp_70_fam"/>
</dbReference>
<feature type="non-terminal residue" evidence="6">
    <location>
        <position position="69"/>
    </location>
</feature>
<evidence type="ECO:0000256" key="1">
    <source>
        <dbReference type="ARBA" id="ARBA00007381"/>
    </source>
</evidence>
<dbReference type="GO" id="GO:0140662">
    <property type="term" value="F:ATP-dependent protein folding chaperone"/>
    <property type="evidence" value="ECO:0007669"/>
    <property type="project" value="InterPro"/>
</dbReference>
<keyword evidence="4" id="KW-0732">Signal</keyword>